<feature type="domain" description="SUF system FeS cluster assembly SufBD core" evidence="1">
    <location>
        <begin position="78"/>
        <end position="291"/>
    </location>
</feature>
<accession>A0A9D2GPD9</accession>
<proteinExistence type="predicted"/>
<dbReference type="EMBL" id="DXAW01000036">
    <property type="protein sequence ID" value="HIZ85216.1"/>
    <property type="molecule type" value="Genomic_DNA"/>
</dbReference>
<dbReference type="SUPFAM" id="SSF101960">
    <property type="entry name" value="Stabilizer of iron transporter SufD"/>
    <property type="match status" value="1"/>
</dbReference>
<dbReference type="InterPro" id="IPR037284">
    <property type="entry name" value="SUF_FeS_clus_asmbl_SufBD_sf"/>
</dbReference>
<protein>
    <submittedName>
        <fullName evidence="2">SufD family Fe-S cluster assembly protein</fullName>
    </submittedName>
</protein>
<reference evidence="2" key="2">
    <citation type="submission" date="2021-04" db="EMBL/GenBank/DDBJ databases">
        <authorList>
            <person name="Gilroy R."/>
        </authorList>
    </citation>
    <scope>NUCLEOTIDE SEQUENCE</scope>
    <source>
        <strain evidence="2">Gambia16-554</strain>
    </source>
</reference>
<dbReference type="PANTHER" id="PTHR43575:SF1">
    <property type="entry name" value="PROTEIN ABCI7, CHLOROPLASTIC"/>
    <property type="match status" value="1"/>
</dbReference>
<dbReference type="GO" id="GO:0016226">
    <property type="term" value="P:iron-sulfur cluster assembly"/>
    <property type="evidence" value="ECO:0007669"/>
    <property type="project" value="InterPro"/>
</dbReference>
<evidence type="ECO:0000259" key="1">
    <source>
        <dbReference type="Pfam" id="PF01458"/>
    </source>
</evidence>
<organism evidence="2 3">
    <name type="scientific">Candidatus Coprenecus stercoravium</name>
    <dbReference type="NCBI Taxonomy" id="2840735"/>
    <lineage>
        <taxon>Bacteria</taxon>
        <taxon>Pseudomonadati</taxon>
        <taxon>Bacteroidota</taxon>
        <taxon>Bacteroidia</taxon>
        <taxon>Bacteroidales</taxon>
        <taxon>Rikenellaceae</taxon>
        <taxon>Rikenellaceae incertae sedis</taxon>
        <taxon>Candidatus Coprenecus</taxon>
    </lineage>
</organism>
<gene>
    <name evidence="2" type="ORF">IAC04_01855</name>
</gene>
<dbReference type="InterPro" id="IPR000825">
    <property type="entry name" value="SUF_FeS_clus_asmbl_SufBD_core"/>
</dbReference>
<evidence type="ECO:0000313" key="2">
    <source>
        <dbReference type="EMBL" id="HIZ85216.1"/>
    </source>
</evidence>
<sequence>MTDNYIYAPAHNIDGGFRCKVPLPGSRQLFMIDGSVQGAGRPLDIRFEKGKIYPEALQIISIRTDKHPEAINVDSSFHFAEGSSAKLILCSHTFAPDAFHTDEKVRIVLEAGSSADIVIMQNEHNKAVHNTSYDIRLAEGASLNAVILTIHGGVIDNRLEVSLDGPHASCDISGLYLVDGTQKVSNSLSVRHRIPECQSRELFKGILDNSAIADFSGLIHVFPDAQKTEAYQECHNLLLDRNARAFAQPQLEIYADDVKCSHGATNGRLNEDELFYMRSRGIPVKEARVLQQLAFAYAVLDKINSEELRNRMAAMTERRLRGEFKECDNCCRNCC</sequence>
<dbReference type="Proteomes" id="UP000824115">
    <property type="component" value="Unassembled WGS sequence"/>
</dbReference>
<evidence type="ECO:0000313" key="3">
    <source>
        <dbReference type="Proteomes" id="UP000824115"/>
    </source>
</evidence>
<dbReference type="InterPro" id="IPR055346">
    <property type="entry name" value="Fe-S_cluster_assembly_SufBD"/>
</dbReference>
<reference evidence="2" key="1">
    <citation type="journal article" date="2021" name="PeerJ">
        <title>Extensive microbial diversity within the chicken gut microbiome revealed by metagenomics and culture.</title>
        <authorList>
            <person name="Gilroy R."/>
            <person name="Ravi A."/>
            <person name="Getino M."/>
            <person name="Pursley I."/>
            <person name="Horton D.L."/>
            <person name="Alikhan N.F."/>
            <person name="Baker D."/>
            <person name="Gharbi K."/>
            <person name="Hall N."/>
            <person name="Watson M."/>
            <person name="Adriaenssens E.M."/>
            <person name="Foster-Nyarko E."/>
            <person name="Jarju S."/>
            <person name="Secka A."/>
            <person name="Antonio M."/>
            <person name="Oren A."/>
            <person name="Chaudhuri R.R."/>
            <person name="La Ragione R."/>
            <person name="Hildebrand F."/>
            <person name="Pallen M.J."/>
        </authorList>
    </citation>
    <scope>NUCLEOTIDE SEQUENCE</scope>
    <source>
        <strain evidence="2">Gambia16-554</strain>
    </source>
</reference>
<dbReference type="AlphaFoldDB" id="A0A9D2GPD9"/>
<dbReference type="PANTHER" id="PTHR43575">
    <property type="entry name" value="PROTEIN ABCI7, CHLOROPLASTIC"/>
    <property type="match status" value="1"/>
</dbReference>
<dbReference type="Pfam" id="PF01458">
    <property type="entry name" value="SUFBD_core"/>
    <property type="match status" value="1"/>
</dbReference>
<name>A0A9D2GPD9_9BACT</name>
<comment type="caution">
    <text evidence="2">The sequence shown here is derived from an EMBL/GenBank/DDBJ whole genome shotgun (WGS) entry which is preliminary data.</text>
</comment>